<keyword evidence="3" id="KW-1185">Reference proteome</keyword>
<dbReference type="InterPro" id="IPR036388">
    <property type="entry name" value="WH-like_DNA-bd_sf"/>
</dbReference>
<dbReference type="InterPro" id="IPR050662">
    <property type="entry name" value="Sec-metab_biosynth-thioest"/>
</dbReference>
<dbReference type="Proteomes" id="UP001139263">
    <property type="component" value="Unassembled WGS sequence"/>
</dbReference>
<dbReference type="EC" id="3.1.2.6" evidence="2"/>
<dbReference type="SUPFAM" id="SSF56281">
    <property type="entry name" value="Metallo-hydrolase/oxidoreductase"/>
    <property type="match status" value="1"/>
</dbReference>
<feature type="domain" description="Metallo-beta-lactamase" evidence="1">
    <location>
        <begin position="21"/>
        <end position="195"/>
    </location>
</feature>
<dbReference type="PANTHER" id="PTHR23131">
    <property type="entry name" value="ENDORIBONUCLEASE LACTB2"/>
    <property type="match status" value="1"/>
</dbReference>
<dbReference type="RefSeq" id="WP_241713298.1">
    <property type="nucleotide sequence ID" value="NZ_JALBUF010000003.1"/>
</dbReference>
<reference evidence="2" key="1">
    <citation type="submission" date="2022-03" db="EMBL/GenBank/DDBJ databases">
        <title>Draft Genome Sequence of Firmicute Strain S0AB, a Heterotrophic Iron/Sulfur-Oxidizing Extreme Acidophile.</title>
        <authorList>
            <person name="Vergara E."/>
            <person name="Pakostova E."/>
            <person name="Johnson D.B."/>
            <person name="Holmes D.S."/>
        </authorList>
    </citation>
    <scope>NUCLEOTIDE SEQUENCE</scope>
    <source>
        <strain evidence="2">S0AB</strain>
    </source>
</reference>
<sequence length="290" mass="32779">MEQWSIDRIPVSTNDHLLEHEANAYLLTHNCEDALLIDAGYADSTQTILQQIERRRAKLHGIYLTHYHPDHSLGAAYLARLTNCPIYCHPLEYRPLLELYASRSIEIKNIHIMPSLVNGSTVTHYNQSLDVIHTPGHTHGHIALHDKTSGIMFTGDTVIPQGTVWIGPPDGHLRDYLQSLDQLIARKPSTVYPGHGVVTDQPDALMTAMKARRLMREHQIITLLQSSPKTLEQLTQEIYKESVPTEMSWVALKTVQGHLQKIREDMIISVTVDPVANQISYYIESTTSVK</sequence>
<name>A0A9X1VAR4_9BACL</name>
<proteinExistence type="predicted"/>
<comment type="caution">
    <text evidence="2">The sequence shown here is derived from an EMBL/GenBank/DDBJ whole genome shotgun (WGS) entry which is preliminary data.</text>
</comment>
<dbReference type="GO" id="GO:0004416">
    <property type="term" value="F:hydroxyacylglutathione hydrolase activity"/>
    <property type="evidence" value="ECO:0007669"/>
    <property type="project" value="UniProtKB-EC"/>
</dbReference>
<dbReference type="SMART" id="SM00849">
    <property type="entry name" value="Lactamase_B"/>
    <property type="match status" value="1"/>
</dbReference>
<dbReference type="InterPro" id="IPR001279">
    <property type="entry name" value="Metallo-B-lactamas"/>
</dbReference>
<evidence type="ECO:0000259" key="1">
    <source>
        <dbReference type="SMART" id="SM00849"/>
    </source>
</evidence>
<evidence type="ECO:0000313" key="3">
    <source>
        <dbReference type="Proteomes" id="UP001139263"/>
    </source>
</evidence>
<gene>
    <name evidence="2" type="primary">gloB_4</name>
    <name evidence="2" type="ORF">MM817_01539</name>
</gene>
<accession>A0A9X1VAR4</accession>
<dbReference type="Gene3D" id="1.10.10.10">
    <property type="entry name" value="Winged helix-like DNA-binding domain superfamily/Winged helix DNA-binding domain"/>
    <property type="match status" value="1"/>
</dbReference>
<dbReference type="Gene3D" id="3.60.15.10">
    <property type="entry name" value="Ribonuclease Z/Hydroxyacylglutathione hydrolase-like"/>
    <property type="match status" value="1"/>
</dbReference>
<protein>
    <submittedName>
        <fullName evidence="2">Hydroxyacylglutathione hydrolase</fullName>
        <ecNumber evidence="2">3.1.2.6</ecNumber>
    </submittedName>
</protein>
<keyword evidence="2" id="KW-0378">Hydrolase</keyword>
<dbReference type="EMBL" id="JALBUF010000003">
    <property type="protein sequence ID" value="MCI0183268.1"/>
    <property type="molecule type" value="Genomic_DNA"/>
</dbReference>
<dbReference type="Pfam" id="PF00753">
    <property type="entry name" value="Lactamase_B"/>
    <property type="match status" value="1"/>
</dbReference>
<dbReference type="CDD" id="cd06262">
    <property type="entry name" value="metallo-hydrolase-like_MBL-fold"/>
    <property type="match status" value="1"/>
</dbReference>
<dbReference type="AlphaFoldDB" id="A0A9X1VAR4"/>
<organism evidence="2 3">
    <name type="scientific">Sulfoacidibacillus ferrooxidans</name>
    <dbReference type="NCBI Taxonomy" id="2005001"/>
    <lineage>
        <taxon>Bacteria</taxon>
        <taxon>Bacillati</taxon>
        <taxon>Bacillota</taxon>
        <taxon>Bacilli</taxon>
        <taxon>Bacillales</taxon>
        <taxon>Alicyclobacillaceae</taxon>
        <taxon>Sulfoacidibacillus</taxon>
    </lineage>
</organism>
<evidence type="ECO:0000313" key="2">
    <source>
        <dbReference type="EMBL" id="MCI0183268.1"/>
    </source>
</evidence>
<dbReference type="InterPro" id="IPR036866">
    <property type="entry name" value="RibonucZ/Hydroxyglut_hydro"/>
</dbReference>